<name>A0ABM8YLP9_9BACI</name>
<evidence type="ECO:0000313" key="2">
    <source>
        <dbReference type="Proteomes" id="UP000789833"/>
    </source>
</evidence>
<keyword evidence="2" id="KW-1185">Reference proteome</keyword>
<sequence length="85" mass="9526">MLKVNLVSFEDLSEEEKESQPNNGCGKEYANYIKINDGEKTLMILSDAVEPEDATFSRDFSDVVEAIEEAYKIGYRDGKKVANKG</sequence>
<dbReference type="EMBL" id="CAKJTJ010000006">
    <property type="protein sequence ID" value="CAG9620849.1"/>
    <property type="molecule type" value="Genomic_DNA"/>
</dbReference>
<dbReference type="RefSeq" id="WP_230500758.1">
    <property type="nucleotide sequence ID" value="NZ_CAKJTJ010000006.1"/>
</dbReference>
<comment type="caution">
    <text evidence="1">The sequence shown here is derived from an EMBL/GenBank/DDBJ whole genome shotgun (WGS) entry which is preliminary data.</text>
</comment>
<proteinExistence type="predicted"/>
<organism evidence="1 2">
    <name type="scientific">Sutcliffiella rhizosphaerae</name>
    <dbReference type="NCBI Taxonomy" id="2880967"/>
    <lineage>
        <taxon>Bacteria</taxon>
        <taxon>Bacillati</taxon>
        <taxon>Bacillota</taxon>
        <taxon>Bacilli</taxon>
        <taxon>Bacillales</taxon>
        <taxon>Bacillaceae</taxon>
        <taxon>Sutcliffiella</taxon>
    </lineage>
</organism>
<reference evidence="1 2" key="1">
    <citation type="submission" date="2021-10" db="EMBL/GenBank/DDBJ databases">
        <authorList>
            <person name="Criscuolo A."/>
        </authorList>
    </citation>
    <scope>NUCLEOTIDE SEQUENCE [LARGE SCALE GENOMIC DNA]</scope>
    <source>
        <strain evidence="2">CIP 111883</strain>
    </source>
</reference>
<gene>
    <name evidence="1" type="ORF">BACCIP111883_01620</name>
</gene>
<evidence type="ECO:0000313" key="1">
    <source>
        <dbReference type="EMBL" id="CAG9620849.1"/>
    </source>
</evidence>
<dbReference type="Proteomes" id="UP000789833">
    <property type="component" value="Unassembled WGS sequence"/>
</dbReference>
<accession>A0ABM8YLP9</accession>
<protein>
    <submittedName>
        <fullName evidence="1">Uncharacterized protein</fullName>
    </submittedName>
</protein>